<dbReference type="InterPro" id="IPR016193">
    <property type="entry name" value="Cytidine_deaminase-like"/>
</dbReference>
<evidence type="ECO:0000256" key="6">
    <source>
        <dbReference type="ARBA" id="ARBA00022833"/>
    </source>
</evidence>
<dbReference type="PROSITE" id="PS51747">
    <property type="entry name" value="CYT_DCMP_DEAMINASES_2"/>
    <property type="match status" value="1"/>
</dbReference>
<feature type="binding site" evidence="8">
    <location>
        <position position="94"/>
    </location>
    <ligand>
        <name>Zn(2+)</name>
        <dbReference type="ChEBI" id="CHEBI:29105"/>
        <note>catalytic</note>
    </ligand>
</feature>
<reference evidence="10 11" key="1">
    <citation type="submission" date="2019-02" db="EMBL/GenBank/DDBJ databases">
        <title>Deep-cultivation of Planctomycetes and their phenomic and genomic characterization uncovers novel biology.</title>
        <authorList>
            <person name="Wiegand S."/>
            <person name="Jogler M."/>
            <person name="Boedeker C."/>
            <person name="Pinto D."/>
            <person name="Vollmers J."/>
            <person name="Rivas-Marin E."/>
            <person name="Kohn T."/>
            <person name="Peeters S.H."/>
            <person name="Heuer A."/>
            <person name="Rast P."/>
            <person name="Oberbeckmann S."/>
            <person name="Bunk B."/>
            <person name="Jeske O."/>
            <person name="Meyerdierks A."/>
            <person name="Storesund J.E."/>
            <person name="Kallscheuer N."/>
            <person name="Luecker S."/>
            <person name="Lage O.M."/>
            <person name="Pohl T."/>
            <person name="Merkel B.J."/>
            <person name="Hornburger P."/>
            <person name="Mueller R.-W."/>
            <person name="Bruemmer F."/>
            <person name="Labrenz M."/>
            <person name="Spormann A.M."/>
            <person name="Op Den Camp H."/>
            <person name="Overmann J."/>
            <person name="Amann R."/>
            <person name="Jetten M.S.M."/>
            <person name="Mascher T."/>
            <person name="Medema M.H."/>
            <person name="Devos D.P."/>
            <person name="Kaster A.-K."/>
            <person name="Ovreas L."/>
            <person name="Rohde M."/>
            <person name="Galperin M.Y."/>
            <person name="Jogler C."/>
        </authorList>
    </citation>
    <scope>NUCLEOTIDE SEQUENCE [LARGE SCALE GENOMIC DNA]</scope>
    <source>
        <strain evidence="10 11">Pan54</strain>
    </source>
</reference>
<dbReference type="PANTHER" id="PTHR11079:SF202">
    <property type="entry name" value="TRNA-SPECIFIC ADENOSINE DEAMINASE"/>
    <property type="match status" value="1"/>
</dbReference>
<dbReference type="OrthoDB" id="9802676at2"/>
<dbReference type="EC" id="3.5.4.33" evidence="8"/>
<keyword evidence="6 8" id="KW-0862">Zinc</keyword>
<gene>
    <name evidence="8 10" type="primary">tadA</name>
    <name evidence="10" type="ORF">Pan54_38860</name>
</gene>
<evidence type="ECO:0000313" key="11">
    <source>
        <dbReference type="Proteomes" id="UP000316095"/>
    </source>
</evidence>
<dbReference type="PROSITE" id="PS00903">
    <property type="entry name" value="CYT_DCMP_DEAMINASES_1"/>
    <property type="match status" value="1"/>
</dbReference>
<evidence type="ECO:0000256" key="4">
    <source>
        <dbReference type="ARBA" id="ARBA00022723"/>
    </source>
</evidence>
<keyword evidence="4 8" id="KW-0479">Metal-binding</keyword>
<dbReference type="RefSeq" id="WP_146504913.1">
    <property type="nucleotide sequence ID" value="NZ_SJPG01000001.1"/>
</dbReference>
<evidence type="ECO:0000259" key="9">
    <source>
        <dbReference type="PROSITE" id="PS51747"/>
    </source>
</evidence>
<dbReference type="FunFam" id="3.40.140.10:FF:000005">
    <property type="entry name" value="tRNA-specific adenosine deaminase"/>
    <property type="match status" value="1"/>
</dbReference>
<keyword evidence="3 8" id="KW-0819">tRNA processing</keyword>
<comment type="function">
    <text evidence="8">Catalyzes the deamination of adenosine to inosine at the wobble position 34 of tRNA(Arg2).</text>
</comment>
<dbReference type="GO" id="GO:0052717">
    <property type="term" value="F:tRNA-specific adenosine-34 deaminase activity"/>
    <property type="evidence" value="ECO:0007669"/>
    <property type="project" value="UniProtKB-UniRule"/>
</dbReference>
<dbReference type="SUPFAM" id="SSF53927">
    <property type="entry name" value="Cytidine deaminase-like"/>
    <property type="match status" value="1"/>
</dbReference>
<dbReference type="Proteomes" id="UP000316095">
    <property type="component" value="Unassembled WGS sequence"/>
</dbReference>
<name>A0A5C5XJW8_9PLAN</name>
<comment type="catalytic activity">
    <reaction evidence="7 8">
        <text>adenosine(34) in tRNA + H2O + H(+) = inosine(34) in tRNA + NH4(+)</text>
        <dbReference type="Rhea" id="RHEA:43168"/>
        <dbReference type="Rhea" id="RHEA-COMP:10373"/>
        <dbReference type="Rhea" id="RHEA-COMP:10374"/>
        <dbReference type="ChEBI" id="CHEBI:15377"/>
        <dbReference type="ChEBI" id="CHEBI:15378"/>
        <dbReference type="ChEBI" id="CHEBI:28938"/>
        <dbReference type="ChEBI" id="CHEBI:74411"/>
        <dbReference type="ChEBI" id="CHEBI:82852"/>
        <dbReference type="EC" id="3.5.4.33"/>
    </reaction>
</comment>
<dbReference type="EMBL" id="SJPG01000001">
    <property type="protein sequence ID" value="TWT63134.1"/>
    <property type="molecule type" value="Genomic_DNA"/>
</dbReference>
<comment type="subunit">
    <text evidence="2 8">Homodimer.</text>
</comment>
<dbReference type="HAMAP" id="MF_00972">
    <property type="entry name" value="tRNA_aden_deaminase"/>
    <property type="match status" value="1"/>
</dbReference>
<comment type="similarity">
    <text evidence="1">Belongs to the cytidine and deoxycytidylate deaminase family. ADAT2 subfamily.</text>
</comment>
<dbReference type="GO" id="GO:0008270">
    <property type="term" value="F:zinc ion binding"/>
    <property type="evidence" value="ECO:0007669"/>
    <property type="project" value="UniProtKB-UniRule"/>
</dbReference>
<feature type="binding site" evidence="8">
    <location>
        <position position="91"/>
    </location>
    <ligand>
        <name>Zn(2+)</name>
        <dbReference type="ChEBI" id="CHEBI:29105"/>
        <note>catalytic</note>
    </ligand>
</feature>
<evidence type="ECO:0000256" key="1">
    <source>
        <dbReference type="ARBA" id="ARBA00010669"/>
    </source>
</evidence>
<protein>
    <recommendedName>
        <fullName evidence="8">tRNA-specific adenosine deaminase</fullName>
        <ecNumber evidence="8">3.5.4.33</ecNumber>
    </recommendedName>
</protein>
<dbReference type="InterPro" id="IPR016192">
    <property type="entry name" value="APOBEC/CMP_deaminase_Zn-bd"/>
</dbReference>
<evidence type="ECO:0000256" key="2">
    <source>
        <dbReference type="ARBA" id="ARBA00011738"/>
    </source>
</evidence>
<dbReference type="InterPro" id="IPR028883">
    <property type="entry name" value="tRNA_aden_deaminase"/>
</dbReference>
<dbReference type="AlphaFoldDB" id="A0A5C5XJW8"/>
<dbReference type="NCBIfam" id="NF008113">
    <property type="entry name" value="PRK10860.1"/>
    <property type="match status" value="1"/>
</dbReference>
<keyword evidence="11" id="KW-1185">Reference proteome</keyword>
<proteinExistence type="inferred from homology"/>
<dbReference type="InterPro" id="IPR058535">
    <property type="entry name" value="MafB19-deam"/>
</dbReference>
<organism evidence="10 11">
    <name type="scientific">Rubinisphaera italica</name>
    <dbReference type="NCBI Taxonomy" id="2527969"/>
    <lineage>
        <taxon>Bacteria</taxon>
        <taxon>Pseudomonadati</taxon>
        <taxon>Planctomycetota</taxon>
        <taxon>Planctomycetia</taxon>
        <taxon>Planctomycetales</taxon>
        <taxon>Planctomycetaceae</taxon>
        <taxon>Rubinisphaera</taxon>
    </lineage>
</organism>
<accession>A0A5C5XJW8</accession>
<evidence type="ECO:0000256" key="5">
    <source>
        <dbReference type="ARBA" id="ARBA00022801"/>
    </source>
</evidence>
<keyword evidence="5 8" id="KW-0378">Hydrolase</keyword>
<sequence length="162" mass="17935">MFDETPNPLQIHEHFMRLALDEARAAFEENEVPVGAIIIHEGHVIASAHNQKEMLKDPTAHAEMIAITQASEARGDWRLEGCVMYVSLEPCPMCAGALIQARVPTIIYGASDPKAGACHSLYSLTSDERLNHQSTVLGGVLAEESKQLLQDFFRQQRKLGKK</sequence>
<evidence type="ECO:0000256" key="3">
    <source>
        <dbReference type="ARBA" id="ARBA00022694"/>
    </source>
</evidence>
<feature type="binding site" evidence="8">
    <location>
        <position position="61"/>
    </location>
    <ligand>
        <name>Zn(2+)</name>
        <dbReference type="ChEBI" id="CHEBI:29105"/>
        <note>catalytic</note>
    </ligand>
</feature>
<feature type="active site" description="Proton donor" evidence="8">
    <location>
        <position position="63"/>
    </location>
</feature>
<dbReference type="Pfam" id="PF14437">
    <property type="entry name" value="MafB19-deam"/>
    <property type="match status" value="1"/>
</dbReference>
<dbReference type="PANTHER" id="PTHR11079">
    <property type="entry name" value="CYTOSINE DEAMINASE FAMILY MEMBER"/>
    <property type="match status" value="1"/>
</dbReference>
<dbReference type="CDD" id="cd01285">
    <property type="entry name" value="nucleoside_deaminase"/>
    <property type="match status" value="1"/>
</dbReference>
<evidence type="ECO:0000256" key="7">
    <source>
        <dbReference type="ARBA" id="ARBA00048045"/>
    </source>
</evidence>
<comment type="caution">
    <text evidence="10">The sequence shown here is derived from an EMBL/GenBank/DDBJ whole genome shotgun (WGS) entry which is preliminary data.</text>
</comment>
<dbReference type="InterPro" id="IPR002125">
    <property type="entry name" value="CMP_dCMP_dom"/>
</dbReference>
<dbReference type="Gene3D" id="3.40.140.10">
    <property type="entry name" value="Cytidine Deaminase, domain 2"/>
    <property type="match status" value="1"/>
</dbReference>
<comment type="cofactor">
    <cofactor evidence="8">
        <name>Zn(2+)</name>
        <dbReference type="ChEBI" id="CHEBI:29105"/>
    </cofactor>
    <text evidence="8">Binds 1 zinc ion per subunit.</text>
</comment>
<feature type="domain" description="CMP/dCMP-type deaminase" evidence="9">
    <location>
        <begin position="10"/>
        <end position="137"/>
    </location>
</feature>
<evidence type="ECO:0000256" key="8">
    <source>
        <dbReference type="HAMAP-Rule" id="MF_00972"/>
    </source>
</evidence>
<dbReference type="GO" id="GO:0002100">
    <property type="term" value="P:tRNA wobble adenosine to inosine editing"/>
    <property type="evidence" value="ECO:0007669"/>
    <property type="project" value="UniProtKB-UniRule"/>
</dbReference>
<evidence type="ECO:0000313" key="10">
    <source>
        <dbReference type="EMBL" id="TWT63134.1"/>
    </source>
</evidence>